<dbReference type="CDD" id="cd06587">
    <property type="entry name" value="VOC"/>
    <property type="match status" value="1"/>
</dbReference>
<organism evidence="2 3">
    <name type="scientific">Amycolatopsis minnesotensis</name>
    <dbReference type="NCBI Taxonomy" id="337894"/>
    <lineage>
        <taxon>Bacteria</taxon>
        <taxon>Bacillati</taxon>
        <taxon>Actinomycetota</taxon>
        <taxon>Actinomycetes</taxon>
        <taxon>Pseudonocardiales</taxon>
        <taxon>Pseudonocardiaceae</taxon>
        <taxon>Amycolatopsis</taxon>
    </lineage>
</organism>
<dbReference type="SUPFAM" id="SSF54593">
    <property type="entry name" value="Glyoxalase/Bleomycin resistance protein/Dihydroxybiphenyl dioxygenase"/>
    <property type="match status" value="1"/>
</dbReference>
<dbReference type="EMBL" id="BAAANN010000001">
    <property type="protein sequence ID" value="GAA1938745.1"/>
    <property type="molecule type" value="Genomic_DNA"/>
</dbReference>
<proteinExistence type="predicted"/>
<dbReference type="Proteomes" id="UP001501116">
    <property type="component" value="Unassembled WGS sequence"/>
</dbReference>
<dbReference type="InterPro" id="IPR029068">
    <property type="entry name" value="Glyas_Bleomycin-R_OHBP_Dase"/>
</dbReference>
<dbReference type="PROSITE" id="PS51819">
    <property type="entry name" value="VOC"/>
    <property type="match status" value="1"/>
</dbReference>
<name>A0ABN2PYZ9_9PSEU</name>
<accession>A0ABN2PYZ9</accession>
<evidence type="ECO:0000313" key="2">
    <source>
        <dbReference type="EMBL" id="GAA1938745.1"/>
    </source>
</evidence>
<dbReference type="InterPro" id="IPR004360">
    <property type="entry name" value="Glyas_Fos-R_dOase_dom"/>
</dbReference>
<evidence type="ECO:0000313" key="3">
    <source>
        <dbReference type="Proteomes" id="UP001501116"/>
    </source>
</evidence>
<reference evidence="2 3" key="1">
    <citation type="journal article" date="2019" name="Int. J. Syst. Evol. Microbiol.">
        <title>The Global Catalogue of Microorganisms (GCM) 10K type strain sequencing project: providing services to taxonomists for standard genome sequencing and annotation.</title>
        <authorList>
            <consortium name="The Broad Institute Genomics Platform"/>
            <consortium name="The Broad Institute Genome Sequencing Center for Infectious Disease"/>
            <person name="Wu L."/>
            <person name="Ma J."/>
        </authorList>
    </citation>
    <scope>NUCLEOTIDE SEQUENCE [LARGE SCALE GENOMIC DNA]</scope>
    <source>
        <strain evidence="2 3">JCM 14545</strain>
    </source>
</reference>
<keyword evidence="3" id="KW-1185">Reference proteome</keyword>
<dbReference type="RefSeq" id="WP_344412308.1">
    <property type="nucleotide sequence ID" value="NZ_BAAANN010000001.1"/>
</dbReference>
<sequence length="126" mass="13199">MHIGPVIAVTDLDRAREFYEGKLGLTGEETPGGWLLTGGEGTVIYLLAGVPDAGSVSWPVASIRVGDAAETVRALRSRGVPFLGKDDLPFALDEDGVSADTSGVRVAWMRDPDGSVLTIFSRASPA</sequence>
<dbReference type="Pfam" id="PF00903">
    <property type="entry name" value="Glyoxalase"/>
    <property type="match status" value="1"/>
</dbReference>
<dbReference type="InterPro" id="IPR037523">
    <property type="entry name" value="VOC_core"/>
</dbReference>
<protein>
    <submittedName>
        <fullName evidence="2">VOC family protein</fullName>
    </submittedName>
</protein>
<evidence type="ECO:0000259" key="1">
    <source>
        <dbReference type="PROSITE" id="PS51819"/>
    </source>
</evidence>
<comment type="caution">
    <text evidence="2">The sequence shown here is derived from an EMBL/GenBank/DDBJ whole genome shotgun (WGS) entry which is preliminary data.</text>
</comment>
<feature type="domain" description="VOC" evidence="1">
    <location>
        <begin position="1"/>
        <end position="122"/>
    </location>
</feature>
<dbReference type="Gene3D" id="3.10.180.10">
    <property type="entry name" value="2,3-Dihydroxybiphenyl 1,2-Dioxygenase, domain 1"/>
    <property type="match status" value="1"/>
</dbReference>
<gene>
    <name evidence="2" type="ORF">GCM10009754_02200</name>
</gene>